<feature type="binding site" evidence="14">
    <location>
        <position position="203"/>
    </location>
    <ligand>
        <name>Zn(2+)</name>
        <dbReference type="ChEBI" id="CHEBI:29105"/>
    </ligand>
</feature>
<dbReference type="GO" id="GO:0008270">
    <property type="term" value="F:zinc ion binding"/>
    <property type="evidence" value="ECO:0007669"/>
    <property type="project" value="InterPro"/>
</dbReference>
<feature type="domain" description="Galactose-1-phosphate uridyl transferase N-terminal" evidence="16">
    <location>
        <begin position="55"/>
        <end position="215"/>
    </location>
</feature>
<dbReference type="UniPathway" id="UPA00214"/>
<accession>A0A1G6VKC2</accession>
<keyword evidence="6 15" id="KW-0808">Transferase</keyword>
<keyword evidence="19" id="KW-1185">Reference proteome</keyword>
<dbReference type="NCBIfam" id="TIGR00209">
    <property type="entry name" value="galT_1"/>
    <property type="match status" value="1"/>
</dbReference>
<evidence type="ECO:0000256" key="3">
    <source>
        <dbReference type="ARBA" id="ARBA00010951"/>
    </source>
</evidence>
<evidence type="ECO:0000256" key="4">
    <source>
        <dbReference type="ARBA" id="ARBA00012384"/>
    </source>
</evidence>
<dbReference type="GO" id="GO:0033499">
    <property type="term" value="P:galactose catabolic process via UDP-galactose, Leloir pathway"/>
    <property type="evidence" value="ECO:0007669"/>
    <property type="project" value="TreeGrafter"/>
</dbReference>
<comment type="catalytic activity">
    <reaction evidence="1 15">
        <text>alpha-D-galactose 1-phosphate + UDP-alpha-D-glucose = alpha-D-glucose 1-phosphate + UDP-alpha-D-galactose</text>
        <dbReference type="Rhea" id="RHEA:13989"/>
        <dbReference type="ChEBI" id="CHEBI:58336"/>
        <dbReference type="ChEBI" id="CHEBI:58601"/>
        <dbReference type="ChEBI" id="CHEBI:58885"/>
        <dbReference type="ChEBI" id="CHEBI:66914"/>
        <dbReference type="EC" id="2.7.7.12"/>
    </reaction>
</comment>
<protein>
    <recommendedName>
        <fullName evidence="5 12">Galactose-1-phosphate uridylyltransferase</fullName>
        <ecNumber evidence="4 12">2.7.7.12</ecNumber>
    </recommendedName>
</protein>
<feature type="binding site" evidence="14">
    <location>
        <position position="152"/>
    </location>
    <ligand>
        <name>Zn(2+)</name>
        <dbReference type="ChEBI" id="CHEBI:29105"/>
    </ligand>
</feature>
<sequence length="380" mass="41925">MTRGALGQMTVRRTATTLADGRELLYFDDTEPYASGAATRQLGDTRELPATTVDSTMRYDVLTGEWVTLASHRMDRTFLPAADACPLCPTQPGRAATEIPADGYDVAVFENRFPSLATSAADPATECVDGEPLWPHRAAAGRCEVVCFTSDHDRSFAQLPTSRVRTVLTALADRTRELSALPGIAQVYCFENRGAEIGVTLEHPHGQVYAYPALPPRAEAQLRQADRHFRQTGRSLLRDVLDAERRAGTRVVAETAHWTAYVPAAARWPVELHVAPHRDVADLTELTGPELDDLAPLYLDVLGRLDRFFDGVEKLPYIAGWHQAPTGEGRELGRLYLQVFSLMRSPHRMKFLAGSESGMGAWISDTTPERIAARFREVAP</sequence>
<dbReference type="AlphaFoldDB" id="A0A1G6VKC2"/>
<name>A0A1G6VKC2_9NOCA</name>
<dbReference type="Pfam" id="PF02744">
    <property type="entry name" value="GalP_UDP_tr_C"/>
    <property type="match status" value="1"/>
</dbReference>
<dbReference type="GO" id="GO:0005737">
    <property type="term" value="C:cytoplasm"/>
    <property type="evidence" value="ECO:0007669"/>
    <property type="project" value="TreeGrafter"/>
</dbReference>
<dbReference type="PANTHER" id="PTHR11943">
    <property type="entry name" value="GALACTOSE-1-PHOSPHATE URIDYLYLTRANSFERASE"/>
    <property type="match status" value="1"/>
</dbReference>
<feature type="domain" description="Galactose-1-phosphate uridyl transferase C-terminal" evidence="17">
    <location>
        <begin position="223"/>
        <end position="378"/>
    </location>
</feature>
<dbReference type="PANTHER" id="PTHR11943:SF1">
    <property type="entry name" value="GALACTOSE-1-PHOSPHATE URIDYLYLTRANSFERASE"/>
    <property type="match status" value="1"/>
</dbReference>
<evidence type="ECO:0000256" key="8">
    <source>
        <dbReference type="ARBA" id="ARBA00022723"/>
    </source>
</evidence>
<dbReference type="InterPro" id="IPR019779">
    <property type="entry name" value="GalP_UDPtransf1_His-AS"/>
</dbReference>
<comment type="similarity">
    <text evidence="3 15">Belongs to the galactose-1-phosphate uridylyltransferase type 1 family.</text>
</comment>
<dbReference type="STRING" id="168276.SAMN05444580_10540"/>
<dbReference type="Gene3D" id="3.30.428.10">
    <property type="entry name" value="HIT-like"/>
    <property type="match status" value="2"/>
</dbReference>
<evidence type="ECO:0000256" key="10">
    <source>
        <dbReference type="ARBA" id="ARBA00023144"/>
    </source>
</evidence>
<keyword evidence="7 15" id="KW-0548">Nucleotidyltransferase</keyword>
<keyword evidence="9 14" id="KW-0862">Zinc</keyword>
<keyword evidence="8 14" id="KW-0479">Metal-binding</keyword>
<evidence type="ECO:0000259" key="17">
    <source>
        <dbReference type="Pfam" id="PF02744"/>
    </source>
</evidence>
<dbReference type="Proteomes" id="UP000199417">
    <property type="component" value="Unassembled WGS sequence"/>
</dbReference>
<evidence type="ECO:0000256" key="9">
    <source>
        <dbReference type="ARBA" id="ARBA00022833"/>
    </source>
</evidence>
<evidence type="ECO:0000256" key="2">
    <source>
        <dbReference type="ARBA" id="ARBA00004947"/>
    </source>
</evidence>
<evidence type="ECO:0000313" key="19">
    <source>
        <dbReference type="Proteomes" id="UP000199417"/>
    </source>
</evidence>
<dbReference type="PROSITE" id="PS00117">
    <property type="entry name" value="GAL_P_UDP_TRANSF_I"/>
    <property type="match status" value="1"/>
</dbReference>
<evidence type="ECO:0000256" key="15">
    <source>
        <dbReference type="RuleBase" id="RU000506"/>
    </source>
</evidence>
<dbReference type="InterPro" id="IPR005850">
    <property type="entry name" value="GalP_Utransf_C"/>
</dbReference>
<dbReference type="GO" id="GO:0008108">
    <property type="term" value="F:UDP-glucose:hexose-1-phosphate uridylyltransferase activity"/>
    <property type="evidence" value="ECO:0007669"/>
    <property type="project" value="UniProtKB-UniRule"/>
</dbReference>
<feature type="active site" description="Tele-UMP-histidine intermediate" evidence="13">
    <location>
        <position position="205"/>
    </location>
</feature>
<dbReference type="PIRSF" id="PIRSF000808">
    <property type="entry name" value="GalT"/>
    <property type="match status" value="1"/>
</dbReference>
<evidence type="ECO:0000256" key="12">
    <source>
        <dbReference type="NCBIfam" id="TIGR00209"/>
    </source>
</evidence>
<proteinExistence type="inferred from homology"/>
<evidence type="ECO:0000256" key="7">
    <source>
        <dbReference type="ARBA" id="ARBA00022695"/>
    </source>
</evidence>
<comment type="cofactor">
    <cofactor evidence="14">
        <name>Zn(2+)</name>
        <dbReference type="ChEBI" id="CHEBI:29105"/>
    </cofactor>
    <text evidence="14">Binds 1 zinc ion per subunit.</text>
</comment>
<evidence type="ECO:0000256" key="13">
    <source>
        <dbReference type="PIRSR" id="PIRSR000808-1"/>
    </source>
</evidence>
<evidence type="ECO:0000256" key="14">
    <source>
        <dbReference type="PIRSR" id="PIRSR000808-3"/>
    </source>
</evidence>
<organism evidence="18 19">
    <name type="scientific">Rhodococcus tukisamuensis</name>
    <dbReference type="NCBI Taxonomy" id="168276"/>
    <lineage>
        <taxon>Bacteria</taxon>
        <taxon>Bacillati</taxon>
        <taxon>Actinomycetota</taxon>
        <taxon>Actinomycetes</taxon>
        <taxon>Mycobacteriales</taxon>
        <taxon>Nocardiaceae</taxon>
        <taxon>Rhodococcus</taxon>
    </lineage>
</organism>
<evidence type="ECO:0000313" key="18">
    <source>
        <dbReference type="EMBL" id="SDD53981.1"/>
    </source>
</evidence>
<evidence type="ECO:0000256" key="1">
    <source>
        <dbReference type="ARBA" id="ARBA00001107"/>
    </source>
</evidence>
<dbReference type="SUPFAM" id="SSF54197">
    <property type="entry name" value="HIT-like"/>
    <property type="match status" value="2"/>
</dbReference>
<evidence type="ECO:0000259" key="16">
    <source>
        <dbReference type="Pfam" id="PF01087"/>
    </source>
</evidence>
<keyword evidence="11 15" id="KW-0119">Carbohydrate metabolism</keyword>
<reference evidence="18 19" key="1">
    <citation type="submission" date="2016-10" db="EMBL/GenBank/DDBJ databases">
        <authorList>
            <person name="de Groot N.N."/>
        </authorList>
    </citation>
    <scope>NUCLEOTIDE SEQUENCE [LARGE SCALE GENOMIC DNA]</scope>
    <source>
        <strain evidence="18 19">JCM 11308</strain>
    </source>
</reference>
<dbReference type="InterPro" id="IPR001937">
    <property type="entry name" value="GalP_UDPtransf1"/>
</dbReference>
<dbReference type="InterPro" id="IPR036265">
    <property type="entry name" value="HIT-like_sf"/>
</dbReference>
<keyword evidence="10 15" id="KW-0299">Galactose metabolism</keyword>
<gene>
    <name evidence="18" type="ORF">SAMN05444580_10540</name>
</gene>
<dbReference type="InterPro" id="IPR005849">
    <property type="entry name" value="GalP_Utransf_N"/>
</dbReference>
<feature type="binding site" evidence="14">
    <location>
        <position position="88"/>
    </location>
    <ligand>
        <name>Zn(2+)</name>
        <dbReference type="ChEBI" id="CHEBI:29105"/>
    </ligand>
</feature>
<dbReference type="EC" id="2.7.7.12" evidence="4 12"/>
<dbReference type="Pfam" id="PF01087">
    <property type="entry name" value="GalP_UDP_transf"/>
    <property type="match status" value="1"/>
</dbReference>
<comment type="pathway">
    <text evidence="2 15">Carbohydrate metabolism; galactose metabolism.</text>
</comment>
<evidence type="ECO:0000256" key="11">
    <source>
        <dbReference type="ARBA" id="ARBA00023277"/>
    </source>
</evidence>
<evidence type="ECO:0000256" key="5">
    <source>
        <dbReference type="ARBA" id="ARBA00016340"/>
    </source>
</evidence>
<dbReference type="EMBL" id="FNAB01000005">
    <property type="protein sequence ID" value="SDD53981.1"/>
    <property type="molecule type" value="Genomic_DNA"/>
</dbReference>
<feature type="binding site" evidence="14">
    <location>
        <position position="85"/>
    </location>
    <ligand>
        <name>Zn(2+)</name>
        <dbReference type="ChEBI" id="CHEBI:29105"/>
    </ligand>
</feature>
<evidence type="ECO:0000256" key="6">
    <source>
        <dbReference type="ARBA" id="ARBA00022679"/>
    </source>
</evidence>